<dbReference type="InterPro" id="IPR037523">
    <property type="entry name" value="VOC_core"/>
</dbReference>
<dbReference type="Pfam" id="PF00903">
    <property type="entry name" value="Glyoxalase"/>
    <property type="match status" value="1"/>
</dbReference>
<dbReference type="SUPFAM" id="SSF54593">
    <property type="entry name" value="Glyoxalase/Bleomycin resistance protein/Dihydroxybiphenyl dioxygenase"/>
    <property type="match status" value="1"/>
</dbReference>
<dbReference type="InterPro" id="IPR004360">
    <property type="entry name" value="Glyas_Fos-R_dOase_dom"/>
</dbReference>
<keyword evidence="3" id="KW-1185">Reference proteome</keyword>
<dbReference type="EMBL" id="CP064942">
    <property type="protein sequence ID" value="QPH52529.1"/>
    <property type="molecule type" value="Genomic_DNA"/>
</dbReference>
<evidence type="ECO:0000313" key="2">
    <source>
        <dbReference type="EMBL" id="QPH52529.1"/>
    </source>
</evidence>
<name>A0A7S9LNU2_9RHOB</name>
<evidence type="ECO:0000313" key="3">
    <source>
        <dbReference type="Proteomes" id="UP000594800"/>
    </source>
</evidence>
<dbReference type="Proteomes" id="UP000594800">
    <property type="component" value="Chromosome"/>
</dbReference>
<dbReference type="KEGG" id="poz:I0K15_11905"/>
<dbReference type="RefSeq" id="WP_196101740.1">
    <property type="nucleotide sequence ID" value="NZ_CP064942.1"/>
</dbReference>
<gene>
    <name evidence="2" type="ORF">I0K15_11905</name>
</gene>
<dbReference type="InterPro" id="IPR029068">
    <property type="entry name" value="Glyas_Bleomycin-R_OHBP_Dase"/>
</dbReference>
<reference evidence="2 3" key="1">
    <citation type="submission" date="2020-11" db="EMBL/GenBank/DDBJ databases">
        <title>Description of Pontivivens ytuae sp. nov. isolated from deep sea sediment of Mariana Trench.</title>
        <authorList>
            <person name="Wang Z."/>
            <person name="Sun Q.-L."/>
            <person name="Xu X.-D."/>
            <person name="Tang Y.-Z."/>
            <person name="Zhang J."/>
        </authorList>
    </citation>
    <scope>NUCLEOTIDE SEQUENCE [LARGE SCALE GENOMIC DNA]</scope>
    <source>
        <strain evidence="2 3">MT2928</strain>
    </source>
</reference>
<dbReference type="PROSITE" id="PS51819">
    <property type="entry name" value="VOC"/>
    <property type="match status" value="1"/>
</dbReference>
<sequence length="138" mass="14869">MRWSIHHVNLEAKDVRATARFYAEVLGLEQGVWTYPASRGYLPGGADRLALFPDGRESHTGLHFIAPDPDFAAKNGFAHNPSVGGHVALNVADLEAVKARLRAAGIPFSEAGEFAIPGLRHIYVSDPEGNLIEVNGAQ</sequence>
<protein>
    <submittedName>
        <fullName evidence="2">VOC family protein</fullName>
    </submittedName>
</protein>
<dbReference type="Gene3D" id="3.10.180.10">
    <property type="entry name" value="2,3-Dihydroxybiphenyl 1,2-Dioxygenase, domain 1"/>
    <property type="match status" value="1"/>
</dbReference>
<feature type="domain" description="VOC" evidence="1">
    <location>
        <begin position="4"/>
        <end position="137"/>
    </location>
</feature>
<proteinExistence type="predicted"/>
<accession>A0A7S9LNU2</accession>
<dbReference type="AlphaFoldDB" id="A0A7S9LNU2"/>
<evidence type="ECO:0000259" key="1">
    <source>
        <dbReference type="PROSITE" id="PS51819"/>
    </source>
</evidence>
<organism evidence="2 3">
    <name type="scientific">Pontivivens ytuae</name>
    <dbReference type="NCBI Taxonomy" id="2789856"/>
    <lineage>
        <taxon>Bacteria</taxon>
        <taxon>Pseudomonadati</taxon>
        <taxon>Pseudomonadota</taxon>
        <taxon>Alphaproteobacteria</taxon>
        <taxon>Rhodobacterales</taxon>
        <taxon>Paracoccaceae</taxon>
        <taxon>Pontivivens</taxon>
    </lineage>
</organism>